<proteinExistence type="inferred from homology"/>
<gene>
    <name evidence="10" type="ORF">DSCW_11280</name>
</gene>
<evidence type="ECO:0000256" key="8">
    <source>
        <dbReference type="ARBA" id="ARBA00037937"/>
    </source>
</evidence>
<dbReference type="GO" id="GO:0009425">
    <property type="term" value="C:bacterial-type flagellum basal body"/>
    <property type="evidence" value="ECO:0007669"/>
    <property type="project" value="UniProtKB-SubCell"/>
</dbReference>
<evidence type="ECO:0000256" key="6">
    <source>
        <dbReference type="ARBA" id="ARBA00023136"/>
    </source>
</evidence>
<protein>
    <recommendedName>
        <fullName evidence="12">Flagellar protein</fullName>
    </recommendedName>
</protein>
<dbReference type="Pfam" id="PF04347">
    <property type="entry name" value="FliO"/>
    <property type="match status" value="1"/>
</dbReference>
<reference evidence="10 11" key="1">
    <citation type="submission" date="2019-11" db="EMBL/GenBank/DDBJ databases">
        <title>Comparative genomics of hydrocarbon-degrading Desulfosarcina strains.</title>
        <authorList>
            <person name="Watanabe M."/>
            <person name="Kojima H."/>
            <person name="Fukui M."/>
        </authorList>
    </citation>
    <scope>NUCLEOTIDE SEQUENCE [LARGE SCALE GENOMIC DNA]</scope>
    <source>
        <strain evidence="10 11">PP31</strain>
    </source>
</reference>
<dbReference type="OrthoDB" id="5421696at2"/>
<comment type="subcellular location">
    <subcellularLocation>
        <location evidence="1">Bacterial flagellum basal body</location>
    </subcellularLocation>
    <subcellularLocation>
        <location evidence="2">Cell membrane</location>
    </subcellularLocation>
</comment>
<dbReference type="PANTHER" id="PTHR38766:SF1">
    <property type="entry name" value="FLAGELLAR PROTEIN FLIO"/>
    <property type="match status" value="1"/>
</dbReference>
<name>A0A5K7Z2G1_9BACT</name>
<accession>A0A5K7Z2G1</accession>
<evidence type="ECO:0000256" key="4">
    <source>
        <dbReference type="ARBA" id="ARBA00022692"/>
    </source>
</evidence>
<evidence type="ECO:0000256" key="1">
    <source>
        <dbReference type="ARBA" id="ARBA00004117"/>
    </source>
</evidence>
<dbReference type="EMBL" id="AP021875">
    <property type="protein sequence ID" value="BBO73711.1"/>
    <property type="molecule type" value="Genomic_DNA"/>
</dbReference>
<dbReference type="GO" id="GO:0044781">
    <property type="term" value="P:bacterial-type flagellum organization"/>
    <property type="evidence" value="ECO:0007669"/>
    <property type="project" value="InterPro"/>
</dbReference>
<feature type="transmembrane region" description="Helical" evidence="9">
    <location>
        <begin position="12"/>
        <end position="32"/>
    </location>
</feature>
<evidence type="ECO:0000313" key="11">
    <source>
        <dbReference type="Proteomes" id="UP000427769"/>
    </source>
</evidence>
<evidence type="ECO:0000256" key="2">
    <source>
        <dbReference type="ARBA" id="ARBA00004236"/>
    </source>
</evidence>
<keyword evidence="11" id="KW-1185">Reference proteome</keyword>
<keyword evidence="3" id="KW-1003">Cell membrane</keyword>
<dbReference type="PANTHER" id="PTHR38766">
    <property type="entry name" value="FLAGELLAR PROTEIN FLIO"/>
    <property type="match status" value="1"/>
</dbReference>
<dbReference type="GO" id="GO:0005886">
    <property type="term" value="C:plasma membrane"/>
    <property type="evidence" value="ECO:0007669"/>
    <property type="project" value="UniProtKB-SubCell"/>
</dbReference>
<dbReference type="AlphaFoldDB" id="A0A5K7Z2G1"/>
<evidence type="ECO:0008006" key="12">
    <source>
        <dbReference type="Google" id="ProtNLM"/>
    </source>
</evidence>
<keyword evidence="5 9" id="KW-1133">Transmembrane helix</keyword>
<sequence>MNGAPDILTAGLKMIASLGVVLVMILALLYGLRRLTRQRMGTGGGKQIQVLESHYMGVKKTISLVHVPGKVLVVGVAGDRINLLDTLEEDDVLSRIASDAPPQSFGPILSQRLRQLGRGWKGKEDRQ</sequence>
<comment type="similarity">
    <text evidence="8">Belongs to the FliO/MopB family.</text>
</comment>
<organism evidence="10 11">
    <name type="scientific">Desulfosarcina widdelii</name>
    <dbReference type="NCBI Taxonomy" id="947919"/>
    <lineage>
        <taxon>Bacteria</taxon>
        <taxon>Pseudomonadati</taxon>
        <taxon>Thermodesulfobacteriota</taxon>
        <taxon>Desulfobacteria</taxon>
        <taxon>Desulfobacterales</taxon>
        <taxon>Desulfosarcinaceae</taxon>
        <taxon>Desulfosarcina</taxon>
    </lineage>
</organism>
<evidence type="ECO:0000313" key="10">
    <source>
        <dbReference type="EMBL" id="BBO73711.1"/>
    </source>
</evidence>
<dbReference type="KEGG" id="dwd:DSCW_11280"/>
<evidence type="ECO:0000256" key="5">
    <source>
        <dbReference type="ARBA" id="ARBA00022989"/>
    </source>
</evidence>
<dbReference type="InterPro" id="IPR052205">
    <property type="entry name" value="FliO/MopB"/>
</dbReference>
<keyword evidence="4 9" id="KW-0812">Transmembrane</keyword>
<dbReference type="Proteomes" id="UP000427769">
    <property type="component" value="Chromosome"/>
</dbReference>
<evidence type="ECO:0000256" key="9">
    <source>
        <dbReference type="SAM" id="Phobius"/>
    </source>
</evidence>
<keyword evidence="6 9" id="KW-0472">Membrane</keyword>
<dbReference type="RefSeq" id="WP_155302792.1">
    <property type="nucleotide sequence ID" value="NZ_AP021875.1"/>
</dbReference>
<dbReference type="InterPro" id="IPR022781">
    <property type="entry name" value="Flagellar_biosynth_FliO"/>
</dbReference>
<keyword evidence="7" id="KW-0975">Bacterial flagellum</keyword>
<evidence type="ECO:0000256" key="7">
    <source>
        <dbReference type="ARBA" id="ARBA00023143"/>
    </source>
</evidence>
<evidence type="ECO:0000256" key="3">
    <source>
        <dbReference type="ARBA" id="ARBA00022475"/>
    </source>
</evidence>